<dbReference type="Proteomes" id="UP000045706">
    <property type="component" value="Unassembled WGS sequence"/>
</dbReference>
<accession>A0A0G4LYL3</accession>
<evidence type="ECO:0008006" key="3">
    <source>
        <dbReference type="Google" id="ProtNLM"/>
    </source>
</evidence>
<organism evidence="1 2">
    <name type="scientific">Verticillium longisporum</name>
    <name type="common">Verticillium dahliae var. longisporum</name>
    <dbReference type="NCBI Taxonomy" id="100787"/>
    <lineage>
        <taxon>Eukaryota</taxon>
        <taxon>Fungi</taxon>
        <taxon>Dikarya</taxon>
        <taxon>Ascomycota</taxon>
        <taxon>Pezizomycotina</taxon>
        <taxon>Sordariomycetes</taxon>
        <taxon>Hypocreomycetidae</taxon>
        <taxon>Glomerellales</taxon>
        <taxon>Plectosphaerellaceae</taxon>
        <taxon>Verticillium</taxon>
    </lineage>
</organism>
<evidence type="ECO:0000313" key="1">
    <source>
        <dbReference type="EMBL" id="CRK27193.1"/>
    </source>
</evidence>
<proteinExistence type="predicted"/>
<reference evidence="2" key="1">
    <citation type="submission" date="2015-05" db="EMBL/GenBank/DDBJ databases">
        <authorList>
            <person name="Fogelqvist Johan"/>
        </authorList>
    </citation>
    <scope>NUCLEOTIDE SEQUENCE [LARGE SCALE GENOMIC DNA]</scope>
</reference>
<feature type="non-terminal residue" evidence="1">
    <location>
        <position position="110"/>
    </location>
</feature>
<name>A0A0G4LYL3_VERLO</name>
<sequence length="110" mass="12751">MDYASRSVSLDMALLEDIREEACHGMDAFGTVMELEATSDAQRVAAMCSFLMKVLERMAKRLEVFYAQLAQCSIYRPELERNPARTRWELVRRRIRDGSLFVLARRAVME</sequence>
<dbReference type="AlphaFoldDB" id="A0A0G4LYL3"/>
<gene>
    <name evidence="1" type="ORF">BN1723_018301</name>
</gene>
<protein>
    <recommendedName>
        <fullName evidence="3">Spindle pole body component</fullName>
    </recommendedName>
</protein>
<dbReference type="EMBL" id="CVQI01019968">
    <property type="protein sequence ID" value="CRK27193.1"/>
    <property type="molecule type" value="Genomic_DNA"/>
</dbReference>
<evidence type="ECO:0000313" key="2">
    <source>
        <dbReference type="Proteomes" id="UP000045706"/>
    </source>
</evidence>